<protein>
    <recommendedName>
        <fullName evidence="4">Lipoprotein</fullName>
    </recommendedName>
</protein>
<dbReference type="Gene3D" id="3.40.50.1820">
    <property type="entry name" value="alpha/beta hydrolase"/>
    <property type="match status" value="1"/>
</dbReference>
<feature type="compositionally biased region" description="Basic and acidic residues" evidence="1">
    <location>
        <begin position="253"/>
        <end position="263"/>
    </location>
</feature>
<dbReference type="AlphaFoldDB" id="A6FYE8"/>
<dbReference type="SUPFAM" id="SSF53474">
    <property type="entry name" value="alpha/beta-Hydrolases"/>
    <property type="match status" value="1"/>
</dbReference>
<feature type="region of interest" description="Disordered" evidence="1">
    <location>
        <begin position="250"/>
        <end position="273"/>
    </location>
</feature>
<name>A6FYE8_9BACT</name>
<dbReference type="Proteomes" id="UP000005801">
    <property type="component" value="Unassembled WGS sequence"/>
</dbReference>
<keyword evidence="3" id="KW-1185">Reference proteome</keyword>
<evidence type="ECO:0000313" key="3">
    <source>
        <dbReference type="Proteomes" id="UP000005801"/>
    </source>
</evidence>
<dbReference type="InterPro" id="IPR029058">
    <property type="entry name" value="AB_hydrolase_fold"/>
</dbReference>
<accession>A6FYE8</accession>
<dbReference type="EMBL" id="ABCS01000004">
    <property type="protein sequence ID" value="EDM81220.1"/>
    <property type="molecule type" value="Genomic_DNA"/>
</dbReference>
<reference evidence="2 3" key="1">
    <citation type="submission" date="2007-06" db="EMBL/GenBank/DDBJ databases">
        <authorList>
            <person name="Shimkets L."/>
            <person name="Ferriera S."/>
            <person name="Johnson J."/>
            <person name="Kravitz S."/>
            <person name="Beeson K."/>
            <person name="Sutton G."/>
            <person name="Rogers Y.-H."/>
            <person name="Friedman R."/>
            <person name="Frazier M."/>
            <person name="Venter J.C."/>
        </authorList>
    </citation>
    <scope>NUCLEOTIDE SEQUENCE [LARGE SCALE GENOMIC DNA]</scope>
    <source>
        <strain evidence="2 3">SIR-1</strain>
    </source>
</reference>
<dbReference type="PANTHER" id="PTHR35560">
    <property type="entry name" value="BLL0132 PROTEIN"/>
    <property type="match status" value="1"/>
</dbReference>
<evidence type="ECO:0008006" key="4">
    <source>
        <dbReference type="Google" id="ProtNLM"/>
    </source>
</evidence>
<gene>
    <name evidence="2" type="ORF">PPSIR1_40090</name>
</gene>
<comment type="caution">
    <text evidence="2">The sequence shown here is derived from an EMBL/GenBank/DDBJ whole genome shotgun (WGS) entry which is preliminary data.</text>
</comment>
<evidence type="ECO:0000256" key="1">
    <source>
        <dbReference type="SAM" id="MobiDB-lite"/>
    </source>
</evidence>
<proteinExistence type="predicted"/>
<evidence type="ECO:0000313" key="2">
    <source>
        <dbReference type="EMBL" id="EDM81220.1"/>
    </source>
</evidence>
<dbReference type="PANTHER" id="PTHR35560:SF3">
    <property type="entry name" value="PEPTIDASE S9 PROLYL OLIGOPEPTIDASE CATALYTIC DOMAIN-CONTAINING PROTEIN"/>
    <property type="match status" value="1"/>
</dbReference>
<sequence length="430" mass="47378">MVGALLFVGLGCAGVSQQGPRRYAPVEELRRCGKRECVEGSLEFRHWADAAHYRGRLPYHASVGAALDGPPNPDIERVIVVIHGVVGETPKALASRTVPPALEQILNVRSALAKAVAEDASLDPERIAILAPTFQITGDWQPYTDADPRAWTWRGVGWNRGADAVEGTKRGRVVAEPVSSFAVLDELLRASLLQFPNLREVVLVGHSSGGQTVHRYNLLGVGVIEHLAHEGVHVRSVVANPGMYAFPSRRRKLPADRRPRAGEGEGETGSWRWALPQGCKDHDRWGFGLTDLPRAEPGEALTRADEAIAYALDTYLRPADRKLARRGRNDPDGKEGREAARQALLRQYASREIWHLQATTDTVSTFGSVCPATAQGRSRLERFRHFEEAWRGLVGLPTDSLHFVPVEGTFNPHNSRAIYVSEAGRHLLFH</sequence>
<organism evidence="2 3">
    <name type="scientific">Plesiocystis pacifica SIR-1</name>
    <dbReference type="NCBI Taxonomy" id="391625"/>
    <lineage>
        <taxon>Bacteria</taxon>
        <taxon>Pseudomonadati</taxon>
        <taxon>Myxococcota</taxon>
        <taxon>Polyangia</taxon>
        <taxon>Nannocystales</taxon>
        <taxon>Nannocystaceae</taxon>
        <taxon>Plesiocystis</taxon>
    </lineage>
</organism>
<dbReference type="eggNOG" id="COG1073">
    <property type="taxonomic scope" value="Bacteria"/>
</dbReference>
<dbReference type="STRING" id="391625.PPSIR1_40090"/>